<dbReference type="AlphaFoldDB" id="A0A2S7FER3"/>
<proteinExistence type="predicted"/>
<gene>
    <name evidence="2" type="ORF">AWN73_20560</name>
</gene>
<comment type="caution">
    <text evidence="2">The sequence shown here is derived from an EMBL/GenBank/DDBJ whole genome shotgun (WGS) entry which is preliminary data.</text>
</comment>
<dbReference type="InterPro" id="IPR002560">
    <property type="entry name" value="Transposase_DDE"/>
</dbReference>
<organism evidence="2 3">
    <name type="scientific">Clostridium butyricum</name>
    <dbReference type="NCBI Taxonomy" id="1492"/>
    <lineage>
        <taxon>Bacteria</taxon>
        <taxon>Bacillati</taxon>
        <taxon>Bacillota</taxon>
        <taxon>Clostridia</taxon>
        <taxon>Eubacteriales</taxon>
        <taxon>Clostridiaceae</taxon>
        <taxon>Clostridium</taxon>
    </lineage>
</organism>
<reference evidence="2 3" key="1">
    <citation type="submission" date="2016-01" db="EMBL/GenBank/DDBJ databases">
        <title>Characterization of the Clostridium difficile lineages that are prevalent in Hong Kong and China.</title>
        <authorList>
            <person name="Kwok J.S.-L."/>
            <person name="Lam W.-Y."/>
            <person name="Ip M."/>
            <person name="Chan T.-F."/>
            <person name="Hawkey P.M."/>
            <person name="Tsui S.K.-W."/>
        </authorList>
    </citation>
    <scope>NUCLEOTIDE SEQUENCE [LARGE SCALE GENOMIC DNA]</scope>
    <source>
        <strain evidence="2 3">300064</strain>
    </source>
</reference>
<dbReference type="PANTHER" id="PTHR33498:SF1">
    <property type="entry name" value="TRANSPOSASE FOR INSERTION SEQUENCE ELEMENT IS1557"/>
    <property type="match status" value="1"/>
</dbReference>
<dbReference type="InterPro" id="IPR047951">
    <property type="entry name" value="Transpos_ISL3"/>
</dbReference>
<evidence type="ECO:0000313" key="2">
    <source>
        <dbReference type="EMBL" id="PPV17614.1"/>
    </source>
</evidence>
<evidence type="ECO:0000259" key="1">
    <source>
        <dbReference type="Pfam" id="PF01610"/>
    </source>
</evidence>
<dbReference type="Pfam" id="PF01610">
    <property type="entry name" value="DDE_Tnp_ISL3"/>
    <property type="match status" value="1"/>
</dbReference>
<sequence length="218" mass="25368">MQGEVHNLCKHSRKRNNPYENRVISLIKIGYIEKQIVDILLSEGYKLSKSNARHMIRKVVKENNLKINKYSPVSESVKTKNGARDEKYIYLKRSYIFDYLWMDSELSEIEKNHIYANYPKVFSLKKCIMEFRELFKKKNLALFYIFVEKYINIDISELSSLANGLLKDIEAVENSICSDLSNGFVEGTNSKLKMIKRTMYGRCSKKLLAAKLMLAPNG</sequence>
<dbReference type="EMBL" id="LRDH01000011">
    <property type="protein sequence ID" value="PPV17614.1"/>
    <property type="molecule type" value="Genomic_DNA"/>
</dbReference>
<name>A0A2S7FER3_CLOBU</name>
<dbReference type="PANTHER" id="PTHR33498">
    <property type="entry name" value="TRANSPOSASE FOR INSERTION SEQUENCE ELEMENT IS1557"/>
    <property type="match status" value="1"/>
</dbReference>
<protein>
    <submittedName>
        <fullName evidence="2">Transposase</fullName>
    </submittedName>
</protein>
<dbReference type="Proteomes" id="UP000238081">
    <property type="component" value="Unassembled WGS sequence"/>
</dbReference>
<accession>A0A2S7FER3</accession>
<feature type="domain" description="Transposase IS204/IS1001/IS1096/IS1165 DDE" evidence="1">
    <location>
        <begin position="114"/>
        <end position="202"/>
    </location>
</feature>
<evidence type="ECO:0000313" key="3">
    <source>
        <dbReference type="Proteomes" id="UP000238081"/>
    </source>
</evidence>